<dbReference type="InterPro" id="IPR001878">
    <property type="entry name" value="Znf_CCHC"/>
</dbReference>
<dbReference type="InterPro" id="IPR005162">
    <property type="entry name" value="Retrotrans_gag_dom"/>
</dbReference>
<feature type="compositionally biased region" description="Polar residues" evidence="2">
    <location>
        <begin position="350"/>
        <end position="361"/>
    </location>
</feature>
<feature type="compositionally biased region" description="Basic and acidic residues" evidence="2">
    <location>
        <begin position="164"/>
        <end position="173"/>
    </location>
</feature>
<dbReference type="OMA" id="MLRHVCL"/>
<evidence type="ECO:0000256" key="1">
    <source>
        <dbReference type="PROSITE-ProRule" id="PRU00047"/>
    </source>
</evidence>
<feature type="domain" description="CCHC-type" evidence="3">
    <location>
        <begin position="141"/>
        <end position="157"/>
    </location>
</feature>
<feature type="compositionally biased region" description="Polar residues" evidence="2">
    <location>
        <begin position="84"/>
        <end position="102"/>
    </location>
</feature>
<dbReference type="Gene3D" id="2.40.70.10">
    <property type="entry name" value="Acid Proteases"/>
    <property type="match status" value="1"/>
</dbReference>
<dbReference type="AlphaFoldDB" id="V4LME8"/>
<name>V4LME8_EUTSA</name>
<dbReference type="eggNOG" id="KOG0017">
    <property type="taxonomic scope" value="Eukaryota"/>
</dbReference>
<feature type="compositionally biased region" description="Polar residues" evidence="2">
    <location>
        <begin position="113"/>
        <end position="135"/>
    </location>
</feature>
<dbReference type="PANTHER" id="PTHR35046:SF18">
    <property type="entry name" value="RNA-DIRECTED DNA POLYMERASE"/>
    <property type="match status" value="1"/>
</dbReference>
<evidence type="ECO:0000259" key="3">
    <source>
        <dbReference type="PROSITE" id="PS50158"/>
    </source>
</evidence>
<feature type="region of interest" description="Disordered" evidence="2">
    <location>
        <begin position="347"/>
        <end position="367"/>
    </location>
</feature>
<dbReference type="InterPro" id="IPR021109">
    <property type="entry name" value="Peptidase_aspartic_dom_sf"/>
</dbReference>
<dbReference type="GO" id="GO:0003676">
    <property type="term" value="F:nucleic acid binding"/>
    <property type="evidence" value="ECO:0007669"/>
    <property type="project" value="InterPro"/>
</dbReference>
<evidence type="ECO:0000313" key="4">
    <source>
        <dbReference type="EMBL" id="ESQ43622.1"/>
    </source>
</evidence>
<feature type="compositionally biased region" description="Acidic residues" evidence="2">
    <location>
        <begin position="174"/>
        <end position="187"/>
    </location>
</feature>
<dbReference type="Gene3D" id="4.10.60.10">
    <property type="entry name" value="Zinc finger, CCHC-type"/>
    <property type="match status" value="1"/>
</dbReference>
<dbReference type="Gramene" id="ESQ43622">
    <property type="protein sequence ID" value="ESQ43622"/>
    <property type="gene ID" value="EUTSA_v10015409mg"/>
</dbReference>
<reference evidence="4 5" key="1">
    <citation type="journal article" date="2013" name="Front. Plant Sci.">
        <title>The Reference Genome of the Halophytic Plant Eutrema salsugineum.</title>
        <authorList>
            <person name="Yang R."/>
            <person name="Jarvis D.E."/>
            <person name="Chen H."/>
            <person name="Beilstein M.A."/>
            <person name="Grimwood J."/>
            <person name="Jenkins J."/>
            <person name="Shu S."/>
            <person name="Prochnik S."/>
            <person name="Xin M."/>
            <person name="Ma C."/>
            <person name="Schmutz J."/>
            <person name="Wing R.A."/>
            <person name="Mitchell-Olds T."/>
            <person name="Schumaker K.S."/>
            <person name="Wang X."/>
        </authorList>
    </citation>
    <scope>NUCLEOTIDE SEQUENCE [LARGE SCALE GENOMIC DNA]</scope>
</reference>
<organism evidence="4 5">
    <name type="scientific">Eutrema salsugineum</name>
    <name type="common">Saltwater cress</name>
    <name type="synonym">Sisymbrium salsugineum</name>
    <dbReference type="NCBI Taxonomy" id="72664"/>
    <lineage>
        <taxon>Eukaryota</taxon>
        <taxon>Viridiplantae</taxon>
        <taxon>Streptophyta</taxon>
        <taxon>Embryophyta</taxon>
        <taxon>Tracheophyta</taxon>
        <taxon>Spermatophyta</taxon>
        <taxon>Magnoliopsida</taxon>
        <taxon>eudicotyledons</taxon>
        <taxon>Gunneridae</taxon>
        <taxon>Pentapetalae</taxon>
        <taxon>rosids</taxon>
        <taxon>malvids</taxon>
        <taxon>Brassicales</taxon>
        <taxon>Brassicaceae</taxon>
        <taxon>Eutremeae</taxon>
        <taxon>Eutrema</taxon>
    </lineage>
</organism>
<keyword evidence="1" id="KW-0863">Zinc-finger</keyword>
<dbReference type="STRING" id="72664.V4LME8"/>
<dbReference type="PROSITE" id="PS50158">
    <property type="entry name" value="ZF_CCHC"/>
    <property type="match status" value="1"/>
</dbReference>
<dbReference type="SUPFAM" id="SSF50630">
    <property type="entry name" value="Acid proteases"/>
    <property type="match status" value="1"/>
</dbReference>
<accession>V4LME8</accession>
<gene>
    <name evidence="4" type="ORF">EUTSA_v10015409mg</name>
</gene>
<dbReference type="SUPFAM" id="SSF57756">
    <property type="entry name" value="Retrovirus zinc finger-like domains"/>
    <property type="match status" value="1"/>
</dbReference>
<dbReference type="Pfam" id="PF03732">
    <property type="entry name" value="Retrotrans_gag"/>
    <property type="match status" value="1"/>
</dbReference>
<dbReference type="SMART" id="SM00343">
    <property type="entry name" value="ZnF_C2HC"/>
    <property type="match status" value="1"/>
</dbReference>
<dbReference type="KEGG" id="eus:EUTSA_v10015409mg"/>
<feature type="non-terminal residue" evidence="4">
    <location>
        <position position="1"/>
    </location>
</feature>
<sequence>TMYTRHQNLRQGTRTIDEYAEEFSLLLTRTEIYDSEVQLVSRFISGLRPQLQSAMAQFDPDTVSEAHRRAVAFEQQFKSSVTGWNSGFSRSRMTGTATSEGSHGQAHKKDTTEATTSNTLPVANSGTEPTLRRSSQPNALRCFACGEPGHLQTACPKQTRRGLFGDETKWDKDDAADDNEDEFDSEVPEDHHHGDTSPSLMLRHVCLAPVVLEEPWLRTNIFQSTCTIKGKVCRFVVDSGSCRNVIAEDAARKLGLKREDHPAPYKLTWLKQGVEIRIEHRCLVSFSIGSHYKDKIYCDVALMDVSHLLLGTPWQYDRSVMHDGRRNSYSFIFENRKIVLFSSPQPPAPSTSCVSQNSHNQEFVKRN</sequence>
<evidence type="ECO:0000313" key="5">
    <source>
        <dbReference type="Proteomes" id="UP000030689"/>
    </source>
</evidence>
<proteinExistence type="predicted"/>
<keyword evidence="1" id="KW-0862">Zinc</keyword>
<dbReference type="Pfam" id="PF13650">
    <property type="entry name" value="Asp_protease_2"/>
    <property type="match status" value="1"/>
</dbReference>
<dbReference type="EMBL" id="KI517464">
    <property type="protein sequence ID" value="ESQ43622.1"/>
    <property type="molecule type" value="Genomic_DNA"/>
</dbReference>
<protein>
    <recommendedName>
        <fullName evidence="3">CCHC-type domain-containing protein</fullName>
    </recommendedName>
</protein>
<dbReference type="PANTHER" id="PTHR35046">
    <property type="entry name" value="ZINC KNUCKLE (CCHC-TYPE) FAMILY PROTEIN"/>
    <property type="match status" value="1"/>
</dbReference>
<evidence type="ECO:0000256" key="2">
    <source>
        <dbReference type="SAM" id="MobiDB-lite"/>
    </source>
</evidence>
<dbReference type="GO" id="GO:0008270">
    <property type="term" value="F:zinc ion binding"/>
    <property type="evidence" value="ECO:0007669"/>
    <property type="project" value="UniProtKB-KW"/>
</dbReference>
<feature type="region of interest" description="Disordered" evidence="2">
    <location>
        <begin position="84"/>
        <end position="135"/>
    </location>
</feature>
<dbReference type="CDD" id="cd00303">
    <property type="entry name" value="retropepsin_like"/>
    <property type="match status" value="1"/>
</dbReference>
<dbReference type="InterPro" id="IPR036875">
    <property type="entry name" value="Znf_CCHC_sf"/>
</dbReference>
<dbReference type="Pfam" id="PF00098">
    <property type="entry name" value="zf-CCHC"/>
    <property type="match status" value="1"/>
</dbReference>
<dbReference type="Proteomes" id="UP000030689">
    <property type="component" value="Unassembled WGS sequence"/>
</dbReference>
<feature type="region of interest" description="Disordered" evidence="2">
    <location>
        <begin position="164"/>
        <end position="198"/>
    </location>
</feature>
<keyword evidence="1" id="KW-0479">Metal-binding</keyword>
<keyword evidence="5" id="KW-1185">Reference proteome</keyword>